<evidence type="ECO:0000256" key="4">
    <source>
        <dbReference type="ARBA" id="ARBA00023136"/>
    </source>
</evidence>
<feature type="transmembrane region" description="Helical" evidence="5">
    <location>
        <begin position="156"/>
        <end position="177"/>
    </location>
</feature>
<gene>
    <name evidence="6" type="ORF">glysoja_027539</name>
</gene>
<dbReference type="PANTHER" id="PTHR11132">
    <property type="entry name" value="SOLUTE CARRIER FAMILY 35"/>
    <property type="match status" value="1"/>
</dbReference>
<evidence type="ECO:0000256" key="2">
    <source>
        <dbReference type="ARBA" id="ARBA00022692"/>
    </source>
</evidence>
<comment type="subcellular location">
    <subcellularLocation>
        <location evidence="1">Membrane</location>
        <topology evidence="1">Multi-pass membrane protein</topology>
    </subcellularLocation>
</comment>
<sequence length="206" mass="22837">MKSFIKDSEEAYCDRIGTQLKTRCKGSRKQNKSTQEKKGKKRLTFWAEKDRPTTGPDCSSKRTGQLWLMWKTTSITLIFLAAMSPCLDPPAVLSFGWNFINTLGILTSAFLGFLLQWSGALALGATSAVLHVVLEQFKTCIILLGNYYLFGFNPGIISICGAFAAIAGMSVYTYLNLKQQSNKIFPRQATLLPKSKLSKENGTSQN</sequence>
<dbReference type="Proteomes" id="UP000053555">
    <property type="component" value="Unassembled WGS sequence"/>
</dbReference>
<feature type="transmembrane region" description="Helical" evidence="5">
    <location>
        <begin position="66"/>
        <end position="83"/>
    </location>
</feature>
<keyword evidence="2 5" id="KW-0812">Transmembrane</keyword>
<proteinExistence type="predicted"/>
<evidence type="ECO:0000256" key="1">
    <source>
        <dbReference type="ARBA" id="ARBA00004141"/>
    </source>
</evidence>
<feature type="transmembrane region" description="Helical" evidence="5">
    <location>
        <begin position="95"/>
        <end position="117"/>
    </location>
</feature>
<evidence type="ECO:0000256" key="5">
    <source>
        <dbReference type="SAM" id="Phobius"/>
    </source>
</evidence>
<reference evidence="6" key="1">
    <citation type="submission" date="2014-07" db="EMBL/GenBank/DDBJ databases">
        <title>Identification of a novel salt tolerance gene in wild soybean by whole-genome sequencing.</title>
        <authorList>
            <person name="Lam H.-M."/>
            <person name="Qi X."/>
            <person name="Li M.-W."/>
            <person name="Liu X."/>
            <person name="Xie M."/>
            <person name="Ni M."/>
            <person name="Xu X."/>
        </authorList>
    </citation>
    <scope>NUCLEOTIDE SEQUENCE [LARGE SCALE GENOMIC DNA]</scope>
    <source>
        <tissue evidence="6">Root</tissue>
    </source>
</reference>
<name>A0A0B2QML9_GLYSO</name>
<keyword evidence="3 5" id="KW-1133">Transmembrane helix</keyword>
<dbReference type="AlphaFoldDB" id="A0A0B2QML9"/>
<dbReference type="EMBL" id="KN656964">
    <property type="protein sequence ID" value="KHN22651.1"/>
    <property type="molecule type" value="Genomic_DNA"/>
</dbReference>
<protein>
    <submittedName>
        <fullName evidence="6">Uncharacterized protein</fullName>
    </submittedName>
</protein>
<dbReference type="InterPro" id="IPR050186">
    <property type="entry name" value="TPT_transporter"/>
</dbReference>
<dbReference type="GO" id="GO:0016020">
    <property type="term" value="C:membrane"/>
    <property type="evidence" value="ECO:0007669"/>
    <property type="project" value="UniProtKB-SubCell"/>
</dbReference>
<evidence type="ECO:0000256" key="3">
    <source>
        <dbReference type="ARBA" id="ARBA00022989"/>
    </source>
</evidence>
<accession>A0A0B2QML9</accession>
<evidence type="ECO:0000313" key="6">
    <source>
        <dbReference type="EMBL" id="KHN22651.1"/>
    </source>
</evidence>
<keyword evidence="4 5" id="KW-0472">Membrane</keyword>
<organism evidence="6">
    <name type="scientific">Glycine soja</name>
    <name type="common">Wild soybean</name>
    <dbReference type="NCBI Taxonomy" id="3848"/>
    <lineage>
        <taxon>Eukaryota</taxon>
        <taxon>Viridiplantae</taxon>
        <taxon>Streptophyta</taxon>
        <taxon>Embryophyta</taxon>
        <taxon>Tracheophyta</taxon>
        <taxon>Spermatophyta</taxon>
        <taxon>Magnoliopsida</taxon>
        <taxon>eudicotyledons</taxon>
        <taxon>Gunneridae</taxon>
        <taxon>Pentapetalae</taxon>
        <taxon>rosids</taxon>
        <taxon>fabids</taxon>
        <taxon>Fabales</taxon>
        <taxon>Fabaceae</taxon>
        <taxon>Papilionoideae</taxon>
        <taxon>50 kb inversion clade</taxon>
        <taxon>NPAAA clade</taxon>
        <taxon>indigoferoid/millettioid clade</taxon>
        <taxon>Phaseoleae</taxon>
        <taxon>Glycine</taxon>
        <taxon>Glycine subgen. Soja</taxon>
    </lineage>
</organism>
<feature type="transmembrane region" description="Helical" evidence="5">
    <location>
        <begin position="129"/>
        <end position="150"/>
    </location>
</feature>